<keyword evidence="2" id="KW-1185">Reference proteome</keyword>
<accession>A0A518EP57</accession>
<evidence type="ECO:0000313" key="2">
    <source>
        <dbReference type="Proteomes" id="UP000320390"/>
    </source>
</evidence>
<gene>
    <name evidence="1" type="ORF">Poly30_13690</name>
</gene>
<organism evidence="1 2">
    <name type="scientific">Saltatorellus ferox</name>
    <dbReference type="NCBI Taxonomy" id="2528018"/>
    <lineage>
        <taxon>Bacteria</taxon>
        <taxon>Pseudomonadati</taxon>
        <taxon>Planctomycetota</taxon>
        <taxon>Planctomycetia</taxon>
        <taxon>Planctomycetia incertae sedis</taxon>
        <taxon>Saltatorellus</taxon>
    </lineage>
</organism>
<reference evidence="1 2" key="1">
    <citation type="submission" date="2019-02" db="EMBL/GenBank/DDBJ databases">
        <title>Deep-cultivation of Planctomycetes and their phenomic and genomic characterization uncovers novel biology.</title>
        <authorList>
            <person name="Wiegand S."/>
            <person name="Jogler M."/>
            <person name="Boedeker C."/>
            <person name="Pinto D."/>
            <person name="Vollmers J."/>
            <person name="Rivas-Marin E."/>
            <person name="Kohn T."/>
            <person name="Peeters S.H."/>
            <person name="Heuer A."/>
            <person name="Rast P."/>
            <person name="Oberbeckmann S."/>
            <person name="Bunk B."/>
            <person name="Jeske O."/>
            <person name="Meyerdierks A."/>
            <person name="Storesund J.E."/>
            <person name="Kallscheuer N."/>
            <person name="Luecker S."/>
            <person name="Lage O.M."/>
            <person name="Pohl T."/>
            <person name="Merkel B.J."/>
            <person name="Hornburger P."/>
            <person name="Mueller R.-W."/>
            <person name="Bruemmer F."/>
            <person name="Labrenz M."/>
            <person name="Spormann A.M."/>
            <person name="Op den Camp H."/>
            <person name="Overmann J."/>
            <person name="Amann R."/>
            <person name="Jetten M.S.M."/>
            <person name="Mascher T."/>
            <person name="Medema M.H."/>
            <person name="Devos D.P."/>
            <person name="Kaster A.-K."/>
            <person name="Ovreas L."/>
            <person name="Rohde M."/>
            <person name="Galperin M.Y."/>
            <person name="Jogler C."/>
        </authorList>
    </citation>
    <scope>NUCLEOTIDE SEQUENCE [LARGE SCALE GENOMIC DNA]</scope>
    <source>
        <strain evidence="1 2">Poly30</strain>
    </source>
</reference>
<proteinExistence type="predicted"/>
<name>A0A518EP57_9BACT</name>
<evidence type="ECO:0000313" key="1">
    <source>
        <dbReference type="EMBL" id="QDV05866.1"/>
    </source>
</evidence>
<protein>
    <submittedName>
        <fullName evidence="1">Uncharacterized protein</fullName>
    </submittedName>
</protein>
<dbReference type="RefSeq" id="WP_419191047.1">
    <property type="nucleotide sequence ID" value="NZ_CP036434.1"/>
</dbReference>
<dbReference type="AlphaFoldDB" id="A0A518EP57"/>
<dbReference type="Proteomes" id="UP000320390">
    <property type="component" value="Chromosome"/>
</dbReference>
<sequence>MNAFSKSVWIAPAARGALDPARTVHARMARGGPRIAMVGALLQGLVSFGYLKELLSI</sequence>
<dbReference type="EMBL" id="CP036434">
    <property type="protein sequence ID" value="QDV05866.1"/>
    <property type="molecule type" value="Genomic_DNA"/>
</dbReference>